<dbReference type="AlphaFoldDB" id="W2RIP8"/>
<dbReference type="Pfam" id="PF06966">
    <property type="entry name" value="DUF1295"/>
    <property type="match status" value="1"/>
</dbReference>
<evidence type="ECO:0000313" key="3">
    <source>
        <dbReference type="Proteomes" id="UP000030752"/>
    </source>
</evidence>
<gene>
    <name evidence="2" type="ORF">HMPREF1541_08487</name>
</gene>
<evidence type="ECO:0000313" key="2">
    <source>
        <dbReference type="EMBL" id="ETN36210.1"/>
    </source>
</evidence>
<protein>
    <recommendedName>
        <fullName evidence="4">Steroid 5-alpha reductase C-terminal domain-containing protein</fullName>
    </recommendedName>
</protein>
<feature type="transmembrane region" description="Helical" evidence="1">
    <location>
        <begin position="149"/>
        <end position="175"/>
    </location>
</feature>
<dbReference type="GeneID" id="19975826"/>
<dbReference type="Proteomes" id="UP000030752">
    <property type="component" value="Unassembled WGS sequence"/>
</dbReference>
<dbReference type="PANTHER" id="PTHR32251">
    <property type="entry name" value="3-OXO-5-ALPHA-STEROID 4-DEHYDROGENASE"/>
    <property type="match status" value="1"/>
</dbReference>
<evidence type="ECO:0008006" key="4">
    <source>
        <dbReference type="Google" id="ProtNLM"/>
    </source>
</evidence>
<evidence type="ECO:0000256" key="1">
    <source>
        <dbReference type="SAM" id="Phobius"/>
    </source>
</evidence>
<proteinExistence type="predicted"/>
<accession>W2RIP8</accession>
<keyword evidence="1" id="KW-1133">Transmembrane helix</keyword>
<dbReference type="GO" id="GO:0016020">
    <property type="term" value="C:membrane"/>
    <property type="evidence" value="ECO:0007669"/>
    <property type="project" value="TreeGrafter"/>
</dbReference>
<dbReference type="InParanoid" id="W2RIP8"/>
<dbReference type="VEuPathDB" id="FungiDB:HMPREF1541_08487"/>
<reference evidence="2 3" key="1">
    <citation type="submission" date="2013-03" db="EMBL/GenBank/DDBJ databases">
        <title>The Genome Sequence of Phialophora europaea CBS 101466.</title>
        <authorList>
            <consortium name="The Broad Institute Genomics Platform"/>
            <person name="Cuomo C."/>
            <person name="de Hoog S."/>
            <person name="Gorbushina A."/>
            <person name="Walker B."/>
            <person name="Young S.K."/>
            <person name="Zeng Q."/>
            <person name="Gargeya S."/>
            <person name="Fitzgerald M."/>
            <person name="Haas B."/>
            <person name="Abouelleil A."/>
            <person name="Allen A.W."/>
            <person name="Alvarado L."/>
            <person name="Arachchi H.M."/>
            <person name="Berlin A.M."/>
            <person name="Chapman S.B."/>
            <person name="Gainer-Dewar J."/>
            <person name="Goldberg J."/>
            <person name="Griggs A."/>
            <person name="Gujja S."/>
            <person name="Hansen M."/>
            <person name="Howarth C."/>
            <person name="Imamovic A."/>
            <person name="Ireland A."/>
            <person name="Larimer J."/>
            <person name="McCowan C."/>
            <person name="Murphy C."/>
            <person name="Pearson M."/>
            <person name="Poon T.W."/>
            <person name="Priest M."/>
            <person name="Roberts A."/>
            <person name="Saif S."/>
            <person name="Shea T."/>
            <person name="Sisk P."/>
            <person name="Sykes S."/>
            <person name="Wortman J."/>
            <person name="Nusbaum C."/>
            <person name="Birren B."/>
        </authorList>
    </citation>
    <scope>NUCLEOTIDE SEQUENCE [LARGE SCALE GENOMIC DNA]</scope>
    <source>
        <strain evidence="2 3">CBS 101466</strain>
    </source>
</reference>
<dbReference type="InterPro" id="IPR010721">
    <property type="entry name" value="UstE-like"/>
</dbReference>
<dbReference type="EMBL" id="KB822725">
    <property type="protein sequence ID" value="ETN36210.1"/>
    <property type="molecule type" value="Genomic_DNA"/>
</dbReference>
<dbReference type="RefSeq" id="XP_008721028.1">
    <property type="nucleotide sequence ID" value="XM_008722806.1"/>
</dbReference>
<dbReference type="Gene3D" id="1.20.120.1630">
    <property type="match status" value="1"/>
</dbReference>
<name>W2RIP8_CYPE1</name>
<dbReference type="OrthoDB" id="201504at2759"/>
<keyword evidence="3" id="KW-1185">Reference proteome</keyword>
<keyword evidence="1" id="KW-0812">Transmembrane</keyword>
<feature type="transmembrane region" description="Helical" evidence="1">
    <location>
        <begin position="53"/>
        <end position="71"/>
    </location>
</feature>
<sequence length="369" mass="41324">MALPVVKNVLECADYSSTLEPYLYELRPLPGVVVEALTNVAALEQVYLDTNPAITSIAFSLALAPIFLVVSEVNKNYSQVDRMWSILPTIYNVHYAFYAHLAGLDTTRVGAVALASTIWSTRLTYNYFRRGGYSVGSEDYRWALVKEHIGPAAMFVLNVIFISLAQSLLLCAITTPTYVMLLSERLVDAGAVSGWTFGDTCAFATMVGLVTVTAVGDQQQWNFQNAKSEYRQTGRVTGGFHRDELERGFRTTGLFAYARKPNYATEQAHWGMLYVWSCITSGTWYNWTGIGFVGYLFLFQASTWLTELLTERKYPDYKVYRRQVGKFLPTSLAPPKFGKSTARITDGSPNGSAKKDVDAVHARERYNLR</sequence>
<organism evidence="2 3">
    <name type="scientific">Cyphellophora europaea (strain CBS 101466)</name>
    <name type="common">Phialophora europaea</name>
    <dbReference type="NCBI Taxonomy" id="1220924"/>
    <lineage>
        <taxon>Eukaryota</taxon>
        <taxon>Fungi</taxon>
        <taxon>Dikarya</taxon>
        <taxon>Ascomycota</taxon>
        <taxon>Pezizomycotina</taxon>
        <taxon>Eurotiomycetes</taxon>
        <taxon>Chaetothyriomycetidae</taxon>
        <taxon>Chaetothyriales</taxon>
        <taxon>Cyphellophoraceae</taxon>
        <taxon>Cyphellophora</taxon>
    </lineage>
</organism>
<keyword evidence="1" id="KW-0472">Membrane</keyword>
<dbReference type="eggNOG" id="KOG4650">
    <property type="taxonomic scope" value="Eukaryota"/>
</dbReference>
<dbReference type="PANTHER" id="PTHR32251:SF23">
    <property type="entry name" value="3-OXO-5-ALPHA-STEROID 4-DEHYDROGENASE (DUF1295)"/>
    <property type="match status" value="1"/>
</dbReference>
<dbReference type="HOGENOM" id="CLU_043418_0_1_1"/>
<feature type="transmembrane region" description="Helical" evidence="1">
    <location>
        <begin position="195"/>
        <end position="215"/>
    </location>
</feature>